<evidence type="ECO:0000256" key="6">
    <source>
        <dbReference type="ARBA" id="ARBA00023242"/>
    </source>
</evidence>
<dbReference type="FunFam" id="2.60.40.1450:FF:000003">
    <property type="entry name" value="Related to J kappa-recombination signal binding protein"/>
    <property type="match status" value="1"/>
</dbReference>
<sequence>MEPQQHYPFATPNSQEHEKQGLGFETGHNDLLGLSQNQYNPNGHFNLPQPPFPYRPALALDTSGVPSGFQLQSSQSSNPSSGLTADVSSNHENERLITPHVPPYGLEGYGYALPNIYNLPDGAGDPGIAWDPAYRGFYPGFPPGGPYQQQYGTISPSQLGQQHMFKASHYSSLMESRGSNSSASSENTEWVPGEGLENWHPLQRALMPDRSSVPEPGRRVENITPPYFAPPPPLASPGTLDTALREYVTSPNRLAFGERKIIVMSPKVGQKSYGNEKRFLCPHPQAALVGSAWWTKSPENCPVTPILPPRVNISLVGEAPVKDATVSWTTVDAKNIDEKINTQAIHPSDAPFLGNVAGRNLHISDNDGKRREVKALVTIKAPLKHHAGPHGWGMSKGMLTDISNDEIIGVFESKEIKVISKPSKKKSSKMGELLINHGSTIALFNRVKSQTTSTRYLGVTLDMTRFTGSDGRPVSGARPPPLSNERSMFPGFTANANVWESFIIWLVDPTKPHGPGNGPPFQPDWPSPPSNAVTSLTHAPVVRYNSCVVLQSFQTGILSPVLVIRRMEQDTEVVGMDGTHPPEPGAPHCCPEGEYLGDPVSQLQKIAFEIYHHDTMSHVGRDPRYGGLWLSCDQEVVQEKLVHSERKWSVIPPSNKKPSSVPSTPQHRYGILPMTPHTSSANLPSTPSSPVSTSSVSDYFGPHSRKPSTSSLLSPIAGEVPLPSMSNEAGPIRRQRTGSTGRGPLSRPLQHKKRGSTDITSSPSFEHVALFGQTHTPTHSNAGSYQSQSQSQSPAEGERRMQWRLDVGDVCVWSIVSTEQITYTFYVPPYVTEVREPFAPFPTLSRALAPNISAEVSHGRLQHQFTTMATMPLVTFYGKNFEKRADNTPHWQIYYGPQPAGYNEVRCTEVMAAAEPPAADSQQPIYLVRSDGQCILPTSVTYP</sequence>
<evidence type="ECO:0000259" key="9">
    <source>
        <dbReference type="SMART" id="SM01268"/>
    </source>
</evidence>
<dbReference type="OrthoDB" id="5600360at2759"/>
<evidence type="ECO:0008006" key="12">
    <source>
        <dbReference type="Google" id="ProtNLM"/>
    </source>
</evidence>
<keyword evidence="11" id="KW-1185">Reference proteome</keyword>
<dbReference type="GO" id="GO:0001228">
    <property type="term" value="F:DNA-binding transcription activator activity, RNA polymerase II-specific"/>
    <property type="evidence" value="ECO:0007669"/>
    <property type="project" value="InterPro"/>
</dbReference>
<dbReference type="AlphaFoldDB" id="A0A4V1M4U3"/>
<dbReference type="InterPro" id="IPR037095">
    <property type="entry name" value="RBP-J/Cbf11_DNA-bd_sf"/>
</dbReference>
<proteinExistence type="inferred from homology"/>
<evidence type="ECO:0000259" key="8">
    <source>
        <dbReference type="SMART" id="SM01267"/>
    </source>
</evidence>
<feature type="region of interest" description="Disordered" evidence="7">
    <location>
        <begin position="1"/>
        <end position="87"/>
    </location>
</feature>
<dbReference type="InterPro" id="IPR008967">
    <property type="entry name" value="p53-like_TF_DNA-bd_sf"/>
</dbReference>
<evidence type="ECO:0000256" key="1">
    <source>
        <dbReference type="ARBA" id="ARBA00004123"/>
    </source>
</evidence>
<protein>
    <recommendedName>
        <fullName evidence="12">LAG1-DNAbind-domain-containing protein</fullName>
    </recommendedName>
</protein>
<feature type="compositionally biased region" description="Low complexity" evidence="7">
    <location>
        <begin position="70"/>
        <end position="81"/>
    </location>
</feature>
<evidence type="ECO:0000256" key="3">
    <source>
        <dbReference type="ARBA" id="ARBA00023015"/>
    </source>
</evidence>
<dbReference type="SMART" id="SM01267">
    <property type="entry name" value="LAG1_DNAbind"/>
    <property type="match status" value="1"/>
</dbReference>
<dbReference type="SMART" id="SM01268">
    <property type="entry name" value="BTD"/>
    <property type="match status" value="1"/>
</dbReference>
<evidence type="ECO:0000313" key="10">
    <source>
        <dbReference type="EMBL" id="RXK41567.1"/>
    </source>
</evidence>
<dbReference type="InParanoid" id="A0A4V1M4U3"/>
<feature type="compositionally biased region" description="Polar residues" evidence="7">
    <location>
        <begin position="774"/>
        <end position="785"/>
    </location>
</feature>
<dbReference type="InterPro" id="IPR015351">
    <property type="entry name" value="RBP-J/Cbf11/Cbf12_DNA-bd"/>
</dbReference>
<evidence type="ECO:0000313" key="11">
    <source>
        <dbReference type="Proteomes" id="UP000289152"/>
    </source>
</evidence>
<feature type="domain" description="Beta-trefoil DNA-binding" evidence="9">
    <location>
        <begin position="433"/>
        <end position="719"/>
    </location>
</feature>
<dbReference type="SUPFAM" id="SSF110217">
    <property type="entry name" value="DNA-binding protein LAG-1 (CSL)"/>
    <property type="match status" value="1"/>
</dbReference>
<comment type="subcellular location">
    <subcellularLocation>
        <location evidence="1">Nucleus</location>
    </subcellularLocation>
</comment>
<keyword evidence="3" id="KW-0805">Transcription regulation</keyword>
<dbReference type="InterPro" id="IPR040159">
    <property type="entry name" value="CLS_fam"/>
</dbReference>
<evidence type="ECO:0000256" key="5">
    <source>
        <dbReference type="ARBA" id="ARBA00023163"/>
    </source>
</evidence>
<accession>A0A4V1M4U3</accession>
<keyword evidence="4" id="KW-0238">DNA-binding</keyword>
<comment type="similarity">
    <text evidence="2">Belongs to the Su(H) family.</text>
</comment>
<evidence type="ECO:0000256" key="7">
    <source>
        <dbReference type="SAM" id="MobiDB-lite"/>
    </source>
</evidence>
<feature type="compositionally biased region" description="Low complexity" evidence="7">
    <location>
        <begin position="650"/>
        <end position="665"/>
    </location>
</feature>
<dbReference type="Pfam" id="PF09271">
    <property type="entry name" value="LAG1-DNAbind"/>
    <property type="match status" value="1"/>
</dbReference>
<organism evidence="10 11">
    <name type="scientific">Tremella mesenterica</name>
    <name type="common">Jelly fungus</name>
    <dbReference type="NCBI Taxonomy" id="5217"/>
    <lineage>
        <taxon>Eukaryota</taxon>
        <taxon>Fungi</taxon>
        <taxon>Dikarya</taxon>
        <taxon>Basidiomycota</taxon>
        <taxon>Agaricomycotina</taxon>
        <taxon>Tremellomycetes</taxon>
        <taxon>Tremellales</taxon>
        <taxon>Tremellaceae</taxon>
        <taxon>Tremella</taxon>
    </lineage>
</organism>
<dbReference type="STRING" id="5217.A0A4V1M4U3"/>
<dbReference type="PANTHER" id="PTHR10665">
    <property type="entry name" value="RECOMBINING BINDING PROTEIN SUPPRESSOR OF HAIRLESS"/>
    <property type="match status" value="1"/>
</dbReference>
<dbReference type="InterPro" id="IPR015350">
    <property type="entry name" value="Beta-trefoil_DNA-bd_dom"/>
</dbReference>
<dbReference type="EMBL" id="SDIL01000007">
    <property type="protein sequence ID" value="RXK41567.1"/>
    <property type="molecule type" value="Genomic_DNA"/>
</dbReference>
<dbReference type="GO" id="GO:0005634">
    <property type="term" value="C:nucleus"/>
    <property type="evidence" value="ECO:0007669"/>
    <property type="project" value="UniProtKB-SubCell"/>
</dbReference>
<keyword evidence="6" id="KW-0539">Nucleus</keyword>
<comment type="caution">
    <text evidence="10">The sequence shown here is derived from an EMBL/GenBank/DDBJ whole genome shotgun (WGS) entry which is preliminary data.</text>
</comment>
<name>A0A4V1M4U3_TREME</name>
<dbReference type="SUPFAM" id="SSF49417">
    <property type="entry name" value="p53-like transcription factors"/>
    <property type="match status" value="1"/>
</dbReference>
<evidence type="ECO:0000256" key="4">
    <source>
        <dbReference type="ARBA" id="ARBA00023125"/>
    </source>
</evidence>
<evidence type="ECO:0000256" key="2">
    <source>
        <dbReference type="ARBA" id="ARBA00009704"/>
    </source>
</evidence>
<dbReference type="Gene3D" id="2.60.40.1450">
    <property type="entry name" value="LAG1, DNA binding domain"/>
    <property type="match status" value="1"/>
</dbReference>
<reference evidence="10 11" key="1">
    <citation type="submission" date="2016-06" db="EMBL/GenBank/DDBJ databases">
        <title>Evolution of pathogenesis and genome organization in the Tremellales.</title>
        <authorList>
            <person name="Cuomo C."/>
            <person name="Litvintseva A."/>
            <person name="Heitman J."/>
            <person name="Chen Y."/>
            <person name="Sun S."/>
            <person name="Springer D."/>
            <person name="Dromer F."/>
            <person name="Young S."/>
            <person name="Zeng Q."/>
            <person name="Chapman S."/>
            <person name="Gujja S."/>
            <person name="Saif S."/>
            <person name="Birren B."/>
        </authorList>
    </citation>
    <scope>NUCLEOTIDE SEQUENCE [LARGE SCALE GENOMIC DNA]</scope>
    <source>
        <strain evidence="10 11">ATCC 28783</strain>
    </source>
</reference>
<feature type="domain" description="RBP-J/Cbf11/Cbf12 DNA binding" evidence="8">
    <location>
        <begin position="260"/>
        <end position="432"/>
    </location>
</feature>
<feature type="region of interest" description="Disordered" evidence="7">
    <location>
        <begin position="774"/>
        <end position="799"/>
    </location>
</feature>
<dbReference type="Proteomes" id="UP000289152">
    <property type="component" value="Unassembled WGS sequence"/>
</dbReference>
<dbReference type="VEuPathDB" id="FungiDB:TREMEDRAFT_73141"/>
<dbReference type="InterPro" id="IPR036358">
    <property type="entry name" value="BTD_sf"/>
</dbReference>
<keyword evidence="5" id="KW-0804">Transcription</keyword>
<feature type="compositionally biased region" description="Polar residues" evidence="7">
    <location>
        <begin position="34"/>
        <end position="43"/>
    </location>
</feature>
<feature type="region of interest" description="Disordered" evidence="7">
    <location>
        <begin position="650"/>
        <end position="762"/>
    </location>
</feature>
<dbReference type="GO" id="GO:0000978">
    <property type="term" value="F:RNA polymerase II cis-regulatory region sequence-specific DNA binding"/>
    <property type="evidence" value="ECO:0007669"/>
    <property type="project" value="InterPro"/>
</dbReference>
<feature type="compositionally biased region" description="Low complexity" evidence="7">
    <location>
        <begin position="684"/>
        <end position="697"/>
    </location>
</feature>
<gene>
    <name evidence="10" type="ORF">M231_01066</name>
</gene>